<dbReference type="SUPFAM" id="SSF55031">
    <property type="entry name" value="Bacterial exopeptidase dimerisation domain"/>
    <property type="match status" value="1"/>
</dbReference>
<comment type="cofactor">
    <cofactor evidence="1">
        <name>Zn(2+)</name>
        <dbReference type="ChEBI" id="CHEBI:29105"/>
    </cofactor>
</comment>
<dbReference type="PROSITE" id="PS00759">
    <property type="entry name" value="ARGE_DAPE_CPG2_2"/>
    <property type="match status" value="1"/>
</dbReference>
<reference evidence="10" key="1">
    <citation type="journal article" date="2013" name="Extremophiles">
        <title>Proteinivorax tanatarense gen. nov., sp. nov., an anaerobic, haloalkaliphilic, proteolytic bacterium isolated from a decaying algal bloom, and proposal of Proteinivoraceae fam. nov.</title>
        <authorList>
            <person name="Kevbrin V."/>
            <person name="Boltyanskaya Y."/>
            <person name="Zhilina T."/>
            <person name="Kolganova T."/>
            <person name="Lavrentjeva E."/>
            <person name="Kuznetsov B."/>
        </authorList>
    </citation>
    <scope>NUCLEOTIDE SEQUENCE</scope>
    <source>
        <strain evidence="10">Z-910T</strain>
    </source>
</reference>
<proteinExistence type="inferred from homology"/>
<dbReference type="PROSITE" id="PS00758">
    <property type="entry name" value="ARGE_DAPE_CPG2_1"/>
    <property type="match status" value="1"/>
</dbReference>
<keyword evidence="5" id="KW-0862">Zinc</keyword>
<dbReference type="Gene3D" id="3.30.70.360">
    <property type="match status" value="1"/>
</dbReference>
<dbReference type="Gene3D" id="3.40.630.10">
    <property type="entry name" value="Zn peptidases"/>
    <property type="match status" value="1"/>
</dbReference>
<sequence length="364" mass="39736">MENDVVNLFKDLVNIDSPSFKEGELAKILTSKLEELNFKVELEEHEGTVNIIAKRNGEGEPILLSSHMDTVLSNKGVKIIEEKGQIKTDGNTILGADDKAGIAAILTGIKHAVSKNKDLISLVVVFTYGEEVGLNGAKRVEKDRIGAKYGYVFDSGGDVGIAINKAPSEIDFTAEIIGKEAHSGVNPEDGVDAIKIAGHIISALDLGKIDEETTANIGVIKGGEMTNVICPLVELKGEVRSHDFSKTKKIAQEFKEVFDKNAQKYGGKVEFKKEIAYKDFYLDKEQEVVKYLERNLRELGRKLELKSRGGGSDANVFNEKGIPTLNLAVGMTNGHTTEEFVTVENLVMASKLVEKLVEKESRSG</sequence>
<accession>A0AAU7VPU6</accession>
<name>A0AAU7VPU6_9FIRM</name>
<dbReference type="GO" id="GO:0004177">
    <property type="term" value="F:aminopeptidase activity"/>
    <property type="evidence" value="ECO:0007669"/>
    <property type="project" value="UniProtKB-UniRule"/>
</dbReference>
<dbReference type="InterPro" id="IPR008007">
    <property type="entry name" value="Peptidase_M42"/>
</dbReference>
<reference evidence="10" key="2">
    <citation type="submission" date="2024-06" db="EMBL/GenBank/DDBJ databases">
        <authorList>
            <person name="Petrova K.O."/>
            <person name="Toshchakov S.V."/>
            <person name="Boltjanskaja Y.V."/>
            <person name="Kevbrin V."/>
        </authorList>
    </citation>
    <scope>NUCLEOTIDE SEQUENCE</scope>
    <source>
        <strain evidence="10">Z-910T</strain>
    </source>
</reference>
<feature type="domain" description="Peptidase M20 dimerisation" evidence="9">
    <location>
        <begin position="171"/>
        <end position="265"/>
    </location>
</feature>
<evidence type="ECO:0000256" key="8">
    <source>
        <dbReference type="PIRSR" id="PIRSR001123-2"/>
    </source>
</evidence>
<dbReference type="RefSeq" id="WP_350344698.1">
    <property type="nucleotide sequence ID" value="NZ_CP158367.1"/>
</dbReference>
<evidence type="ECO:0000256" key="5">
    <source>
        <dbReference type="ARBA" id="ARBA00022833"/>
    </source>
</evidence>
<evidence type="ECO:0000256" key="4">
    <source>
        <dbReference type="ARBA" id="ARBA00022801"/>
    </source>
</evidence>
<dbReference type="SUPFAM" id="SSF53187">
    <property type="entry name" value="Zn-dependent exopeptidases"/>
    <property type="match status" value="1"/>
</dbReference>
<dbReference type="PANTHER" id="PTHR42994">
    <property type="entry name" value="PEPTIDASE T"/>
    <property type="match status" value="1"/>
</dbReference>
<dbReference type="PANTHER" id="PTHR42994:SF2">
    <property type="entry name" value="PEPTIDASE"/>
    <property type="match status" value="1"/>
</dbReference>
<evidence type="ECO:0000256" key="1">
    <source>
        <dbReference type="ARBA" id="ARBA00001947"/>
    </source>
</evidence>
<comment type="cofactor">
    <cofactor evidence="8">
        <name>a divalent metal cation</name>
        <dbReference type="ChEBI" id="CHEBI:60240"/>
    </cofactor>
    <text evidence="8">Binds 2 divalent metal cations per subunit.</text>
</comment>
<dbReference type="Pfam" id="PF07687">
    <property type="entry name" value="M20_dimer"/>
    <property type="match status" value="1"/>
</dbReference>
<dbReference type="EMBL" id="CP158367">
    <property type="protein sequence ID" value="XBX75963.1"/>
    <property type="molecule type" value="Genomic_DNA"/>
</dbReference>
<dbReference type="PIRSF" id="PIRSF001123">
    <property type="entry name" value="PepA_GA"/>
    <property type="match status" value="1"/>
</dbReference>
<feature type="binding site" evidence="8">
    <location>
        <position position="67"/>
    </location>
    <ligand>
        <name>Zn(2+)</name>
        <dbReference type="ChEBI" id="CHEBI:29105"/>
        <label>1</label>
    </ligand>
</feature>
<keyword evidence="4" id="KW-0378">Hydrolase</keyword>
<evidence type="ECO:0000256" key="2">
    <source>
        <dbReference type="ARBA" id="ARBA00022670"/>
    </source>
</evidence>
<dbReference type="InterPro" id="IPR002933">
    <property type="entry name" value="Peptidase_M20"/>
</dbReference>
<gene>
    <name evidence="10" type="ORF">PRVXT_001128</name>
</gene>
<evidence type="ECO:0000313" key="10">
    <source>
        <dbReference type="EMBL" id="XBX75963.1"/>
    </source>
</evidence>
<dbReference type="NCBIfam" id="TIGR01883">
    <property type="entry name" value="PepT-like"/>
    <property type="match status" value="1"/>
</dbReference>
<evidence type="ECO:0000259" key="9">
    <source>
        <dbReference type="Pfam" id="PF07687"/>
    </source>
</evidence>
<keyword evidence="2" id="KW-0645">Protease</keyword>
<evidence type="ECO:0000256" key="3">
    <source>
        <dbReference type="ARBA" id="ARBA00022723"/>
    </source>
</evidence>
<dbReference type="InterPro" id="IPR010162">
    <property type="entry name" value="PepT-like"/>
</dbReference>
<dbReference type="Pfam" id="PF01546">
    <property type="entry name" value="Peptidase_M20"/>
    <property type="match status" value="1"/>
</dbReference>
<dbReference type="InterPro" id="IPR011650">
    <property type="entry name" value="Peptidase_M20_dimer"/>
</dbReference>
<keyword evidence="6" id="KW-0482">Metalloprotease</keyword>
<dbReference type="GO" id="GO:0046872">
    <property type="term" value="F:metal ion binding"/>
    <property type="evidence" value="ECO:0007669"/>
    <property type="project" value="UniProtKB-UniRule"/>
</dbReference>
<dbReference type="GO" id="GO:0006508">
    <property type="term" value="P:proteolysis"/>
    <property type="evidence" value="ECO:0007669"/>
    <property type="project" value="UniProtKB-KW"/>
</dbReference>
<dbReference type="InterPro" id="IPR001261">
    <property type="entry name" value="ArgE/DapE_CS"/>
</dbReference>
<evidence type="ECO:0000256" key="6">
    <source>
        <dbReference type="ARBA" id="ARBA00023049"/>
    </source>
</evidence>
<evidence type="ECO:0000256" key="7">
    <source>
        <dbReference type="PIRNR" id="PIRNR001123"/>
    </source>
</evidence>
<dbReference type="GO" id="GO:0008237">
    <property type="term" value="F:metallopeptidase activity"/>
    <property type="evidence" value="ECO:0007669"/>
    <property type="project" value="UniProtKB-KW"/>
</dbReference>
<comment type="similarity">
    <text evidence="7">Belongs to the peptidase M42 family.</text>
</comment>
<keyword evidence="3 8" id="KW-0479">Metal-binding</keyword>
<protein>
    <submittedName>
        <fullName evidence="10">M20/M25/M40 family metallo-hydrolase</fullName>
    </submittedName>
</protein>
<dbReference type="InterPro" id="IPR036264">
    <property type="entry name" value="Bact_exopeptidase_dim_dom"/>
</dbReference>
<organism evidence="10">
    <name type="scientific">Proteinivorax tanatarense</name>
    <dbReference type="NCBI Taxonomy" id="1260629"/>
    <lineage>
        <taxon>Bacteria</taxon>
        <taxon>Bacillati</taxon>
        <taxon>Bacillota</taxon>
        <taxon>Clostridia</taxon>
        <taxon>Eubacteriales</taxon>
        <taxon>Proteinivoracaceae</taxon>
        <taxon>Proteinivorax</taxon>
    </lineage>
</organism>
<dbReference type="AlphaFoldDB" id="A0AAU7VPU6"/>